<organism evidence="13 14">
    <name type="scientific">Anaeroselena agilis</name>
    <dbReference type="NCBI Taxonomy" id="3063788"/>
    <lineage>
        <taxon>Bacteria</taxon>
        <taxon>Bacillati</taxon>
        <taxon>Bacillota</taxon>
        <taxon>Negativicutes</taxon>
        <taxon>Acetonemataceae</taxon>
        <taxon>Anaeroselena</taxon>
    </lineage>
</organism>
<comment type="caution">
    <text evidence="13">The sequence shown here is derived from an EMBL/GenBank/DDBJ whole genome shotgun (WGS) entry which is preliminary data.</text>
</comment>
<dbReference type="CDD" id="cd16913">
    <property type="entry name" value="YkuD_like"/>
    <property type="match status" value="1"/>
</dbReference>
<dbReference type="PANTHER" id="PTHR30582:SF24">
    <property type="entry name" value="L,D-TRANSPEPTIDASE ERFK_SRFK-RELATED"/>
    <property type="match status" value="1"/>
</dbReference>
<dbReference type="Gene3D" id="2.40.440.10">
    <property type="entry name" value="L,D-transpeptidase catalytic domain-like"/>
    <property type="match status" value="1"/>
</dbReference>
<evidence type="ECO:0000256" key="2">
    <source>
        <dbReference type="ARBA" id="ARBA00005992"/>
    </source>
</evidence>
<keyword evidence="4 13" id="KW-0808">Transferase</keyword>
<protein>
    <submittedName>
        <fullName evidence="13">L,D-transpeptidase</fullName>
        <ecNumber evidence="13">2.-.-.-</ecNumber>
    </submittedName>
</protein>
<dbReference type="InterPro" id="IPR038063">
    <property type="entry name" value="Transpep_catalytic_dom"/>
</dbReference>
<dbReference type="EMBL" id="JAUOZS010000001">
    <property type="protein sequence ID" value="MDT8900671.1"/>
    <property type="molecule type" value="Genomic_DNA"/>
</dbReference>
<evidence type="ECO:0000256" key="1">
    <source>
        <dbReference type="ARBA" id="ARBA00004752"/>
    </source>
</evidence>
<evidence type="ECO:0000256" key="8">
    <source>
        <dbReference type="ARBA" id="ARBA00023316"/>
    </source>
</evidence>
<evidence type="ECO:0000256" key="9">
    <source>
        <dbReference type="PROSITE-ProRule" id="PRU01373"/>
    </source>
</evidence>
<keyword evidence="5" id="KW-0378">Hydrolase</keyword>
<evidence type="ECO:0000313" key="13">
    <source>
        <dbReference type="EMBL" id="MDT8900671.1"/>
    </source>
</evidence>
<accession>A0ABU3NV21</accession>
<name>A0ABU3NV21_9FIRM</name>
<evidence type="ECO:0000256" key="6">
    <source>
        <dbReference type="ARBA" id="ARBA00022960"/>
    </source>
</evidence>
<dbReference type="Pfam" id="PF03734">
    <property type="entry name" value="YkuD"/>
    <property type="match status" value="1"/>
</dbReference>
<dbReference type="Proteomes" id="UP001254848">
    <property type="component" value="Unassembled WGS sequence"/>
</dbReference>
<dbReference type="InterPro" id="IPR050979">
    <property type="entry name" value="LD-transpeptidase"/>
</dbReference>
<comment type="pathway">
    <text evidence="1 9">Cell wall biogenesis; peptidoglycan biosynthesis.</text>
</comment>
<keyword evidence="8 9" id="KW-0961">Cell wall biogenesis/degradation</keyword>
<comment type="similarity">
    <text evidence="2">Belongs to the YkuD family.</text>
</comment>
<evidence type="ECO:0000256" key="11">
    <source>
        <dbReference type="SAM" id="SignalP"/>
    </source>
</evidence>
<reference evidence="13 14" key="1">
    <citation type="submission" date="2023-07" db="EMBL/GenBank/DDBJ databases">
        <title>The novel representative of Negativicutes class, Anaeroselena agilis gen. nov. sp. nov.</title>
        <authorList>
            <person name="Prokofeva M.I."/>
            <person name="Elcheninov A.G."/>
            <person name="Klyukina A."/>
            <person name="Kublanov I.V."/>
            <person name="Frolov E.N."/>
            <person name="Podosokorskaya O.A."/>
        </authorList>
    </citation>
    <scope>NUCLEOTIDE SEQUENCE [LARGE SCALE GENOMIC DNA]</scope>
    <source>
        <strain evidence="13 14">4137-cl</strain>
    </source>
</reference>
<feature type="chain" id="PRO_5047140503" evidence="11">
    <location>
        <begin position="21"/>
        <end position="239"/>
    </location>
</feature>
<feature type="active site" description="Nucleophile" evidence="9">
    <location>
        <position position="122"/>
    </location>
</feature>
<sequence length="239" mass="26307">MRLVLCLILLCVSFCGSAHASPEIYINIPEYKLTVIDKGQVVKSYDIAVGTPYEQTPVGRFAVFLKLEQPTWYPGAKFADRTPVPAGPDNPLGSRWMEFAPSYGIHGTNVDWSISYPVSGGCIRMHDADARELYEVVEVGTPVTVAYETLLLVERKDGLYLKVLPDIYGRQTSSRERFLALFSPLSASWRTTGQPVFPLKETEDAYEVKFAVRGNSPAGGPGAVAALQRQPRTAPPLPE</sequence>
<feature type="active site" description="Proton donor/acceptor" evidence="9">
    <location>
        <position position="106"/>
    </location>
</feature>
<feature type="signal peptide" evidence="11">
    <location>
        <begin position="1"/>
        <end position="20"/>
    </location>
</feature>
<dbReference type="SUPFAM" id="SSF141523">
    <property type="entry name" value="L,D-transpeptidase catalytic domain-like"/>
    <property type="match status" value="1"/>
</dbReference>
<evidence type="ECO:0000256" key="4">
    <source>
        <dbReference type="ARBA" id="ARBA00022679"/>
    </source>
</evidence>
<evidence type="ECO:0000256" key="5">
    <source>
        <dbReference type="ARBA" id="ARBA00022801"/>
    </source>
</evidence>
<dbReference type="PANTHER" id="PTHR30582">
    <property type="entry name" value="L,D-TRANSPEPTIDASE"/>
    <property type="match status" value="1"/>
</dbReference>
<keyword evidence="6 9" id="KW-0133">Cell shape</keyword>
<keyword evidence="14" id="KW-1185">Reference proteome</keyword>
<keyword evidence="11" id="KW-0732">Signal</keyword>
<gene>
    <name evidence="13" type="ORF">Q4T40_05375</name>
</gene>
<feature type="region of interest" description="Disordered" evidence="10">
    <location>
        <begin position="216"/>
        <end position="239"/>
    </location>
</feature>
<feature type="domain" description="L,D-TPase catalytic" evidence="12">
    <location>
        <begin position="22"/>
        <end position="146"/>
    </location>
</feature>
<evidence type="ECO:0000256" key="7">
    <source>
        <dbReference type="ARBA" id="ARBA00022984"/>
    </source>
</evidence>
<evidence type="ECO:0000313" key="14">
    <source>
        <dbReference type="Proteomes" id="UP001254848"/>
    </source>
</evidence>
<dbReference type="EC" id="2.-.-.-" evidence="13"/>
<evidence type="ECO:0000256" key="10">
    <source>
        <dbReference type="SAM" id="MobiDB-lite"/>
    </source>
</evidence>
<keyword evidence="7 9" id="KW-0573">Peptidoglycan synthesis</keyword>
<evidence type="ECO:0000259" key="12">
    <source>
        <dbReference type="PROSITE" id="PS52029"/>
    </source>
</evidence>
<keyword evidence="3" id="KW-0328">Glycosyltransferase</keyword>
<evidence type="ECO:0000256" key="3">
    <source>
        <dbReference type="ARBA" id="ARBA00022676"/>
    </source>
</evidence>
<proteinExistence type="inferred from homology"/>
<dbReference type="GO" id="GO:0016740">
    <property type="term" value="F:transferase activity"/>
    <property type="evidence" value="ECO:0007669"/>
    <property type="project" value="UniProtKB-KW"/>
</dbReference>
<dbReference type="InterPro" id="IPR005490">
    <property type="entry name" value="LD_TPept_cat_dom"/>
</dbReference>
<dbReference type="PROSITE" id="PS52029">
    <property type="entry name" value="LD_TPASE"/>
    <property type="match status" value="1"/>
</dbReference>
<dbReference type="RefSeq" id="WP_413779208.1">
    <property type="nucleotide sequence ID" value="NZ_JAUOZS010000001.1"/>
</dbReference>